<proteinExistence type="predicted"/>
<name>A0A5N6KL18_MONLA</name>
<evidence type="ECO:0000313" key="3">
    <source>
        <dbReference type="Proteomes" id="UP000326757"/>
    </source>
</evidence>
<dbReference type="EMBL" id="VIGI01000001">
    <property type="protein sequence ID" value="KAB8304385.1"/>
    <property type="molecule type" value="Genomic_DNA"/>
</dbReference>
<dbReference type="Proteomes" id="UP000326757">
    <property type="component" value="Unassembled WGS sequence"/>
</dbReference>
<protein>
    <submittedName>
        <fullName evidence="2">Uncharacterized protein</fullName>
    </submittedName>
</protein>
<feature type="compositionally biased region" description="Polar residues" evidence="1">
    <location>
        <begin position="1"/>
        <end position="25"/>
    </location>
</feature>
<gene>
    <name evidence="2" type="ORF">EYC80_003789</name>
</gene>
<sequence length="116" mass="13680">MPPTRENTPEPTLPQFQSPENGSQEFHQEEKGWMKWILYPFAAFMRRMARDDHPRDSRAGFEQLWDGFMGEAYEASSYVLSWMESVVLRDLHIFKTMYLSRALPMLDVDINIQHAP</sequence>
<keyword evidence="3" id="KW-1185">Reference proteome</keyword>
<comment type="caution">
    <text evidence="2">The sequence shown here is derived from an EMBL/GenBank/DDBJ whole genome shotgun (WGS) entry which is preliminary data.</text>
</comment>
<evidence type="ECO:0000256" key="1">
    <source>
        <dbReference type="SAM" id="MobiDB-lite"/>
    </source>
</evidence>
<evidence type="ECO:0000313" key="2">
    <source>
        <dbReference type="EMBL" id="KAB8304385.1"/>
    </source>
</evidence>
<organism evidence="2 3">
    <name type="scientific">Monilinia laxa</name>
    <name type="common">Brown rot fungus</name>
    <name type="synonym">Sclerotinia laxa</name>
    <dbReference type="NCBI Taxonomy" id="61186"/>
    <lineage>
        <taxon>Eukaryota</taxon>
        <taxon>Fungi</taxon>
        <taxon>Dikarya</taxon>
        <taxon>Ascomycota</taxon>
        <taxon>Pezizomycotina</taxon>
        <taxon>Leotiomycetes</taxon>
        <taxon>Helotiales</taxon>
        <taxon>Sclerotiniaceae</taxon>
        <taxon>Monilinia</taxon>
    </lineage>
</organism>
<accession>A0A5N6KL18</accession>
<feature type="region of interest" description="Disordered" evidence="1">
    <location>
        <begin position="1"/>
        <end position="27"/>
    </location>
</feature>
<dbReference type="AlphaFoldDB" id="A0A5N6KL18"/>
<reference evidence="2 3" key="1">
    <citation type="submission" date="2019-06" db="EMBL/GenBank/DDBJ databases">
        <title>Genome Sequence of the Brown Rot Fungal Pathogen Monilinia laxa.</title>
        <authorList>
            <person name="De Miccolis Angelini R.M."/>
            <person name="Landi L."/>
            <person name="Abate D."/>
            <person name="Pollastro S."/>
            <person name="Romanazzi G."/>
            <person name="Faretra F."/>
        </authorList>
    </citation>
    <scope>NUCLEOTIDE SEQUENCE [LARGE SCALE GENOMIC DNA]</scope>
    <source>
        <strain evidence="2 3">Mlax316</strain>
    </source>
</reference>